<accession>A0A7X2NS29</accession>
<dbReference type="EMBL" id="VUMN01000010">
    <property type="protein sequence ID" value="MSS58393.1"/>
    <property type="molecule type" value="Genomic_DNA"/>
</dbReference>
<organism evidence="1 2">
    <name type="scientific">Stecheria intestinalis</name>
    <dbReference type="NCBI Taxonomy" id="2606630"/>
    <lineage>
        <taxon>Bacteria</taxon>
        <taxon>Bacillati</taxon>
        <taxon>Bacillota</taxon>
        <taxon>Erysipelotrichia</taxon>
        <taxon>Erysipelotrichales</taxon>
        <taxon>Erysipelotrichaceae</taxon>
        <taxon>Stecheria</taxon>
    </lineage>
</organism>
<gene>
    <name evidence="1" type="ORF">FYJ51_05690</name>
</gene>
<name>A0A7X2NS29_9FIRM</name>
<dbReference type="Proteomes" id="UP000461880">
    <property type="component" value="Unassembled WGS sequence"/>
</dbReference>
<evidence type="ECO:0000313" key="2">
    <source>
        <dbReference type="Proteomes" id="UP000461880"/>
    </source>
</evidence>
<sequence length="66" mass="7722">MEQKMYYTAQEIAQMLGISQGKAYKILREMNAQLKNKGYLTIPGKIPTEYFREKWYGAERKEAVSV</sequence>
<dbReference type="RefSeq" id="WP_154504125.1">
    <property type="nucleotide sequence ID" value="NZ_VUMN01000010.1"/>
</dbReference>
<comment type="caution">
    <text evidence="1">The sequence shown here is derived from an EMBL/GenBank/DDBJ whole genome shotgun (WGS) entry which is preliminary data.</text>
</comment>
<evidence type="ECO:0000313" key="1">
    <source>
        <dbReference type="EMBL" id="MSS58393.1"/>
    </source>
</evidence>
<reference evidence="1 2" key="1">
    <citation type="submission" date="2019-08" db="EMBL/GenBank/DDBJ databases">
        <title>In-depth cultivation of the pig gut microbiome towards novel bacterial diversity and tailored functional studies.</title>
        <authorList>
            <person name="Wylensek D."/>
            <person name="Hitch T.C.A."/>
            <person name="Clavel T."/>
        </authorList>
    </citation>
    <scope>NUCLEOTIDE SEQUENCE [LARGE SCALE GENOMIC DNA]</scope>
    <source>
        <strain evidence="1 2">Oil+RF-744-GAM-WT-6</strain>
    </source>
</reference>
<protein>
    <submittedName>
        <fullName evidence="1">ICEBs1 excisionase</fullName>
    </submittedName>
</protein>
<dbReference type="AlphaFoldDB" id="A0A7X2NS29"/>
<proteinExistence type="predicted"/>
<keyword evidence="2" id="KW-1185">Reference proteome</keyword>